<evidence type="ECO:0000256" key="4">
    <source>
        <dbReference type="HAMAP-Rule" id="MF_01812"/>
    </source>
</evidence>
<dbReference type="SUPFAM" id="SSF55729">
    <property type="entry name" value="Acyl-CoA N-acyltransferases (Nat)"/>
    <property type="match status" value="1"/>
</dbReference>
<dbReference type="HAMAP" id="MF_01812">
    <property type="entry name" value="Eis"/>
    <property type="match status" value="1"/>
</dbReference>
<evidence type="ECO:0000256" key="2">
    <source>
        <dbReference type="ARBA" id="ARBA00022679"/>
    </source>
</evidence>
<evidence type="ECO:0000259" key="5">
    <source>
        <dbReference type="PROSITE" id="PS51186"/>
    </source>
</evidence>
<keyword evidence="2 4" id="KW-0808">Transferase</keyword>
<keyword evidence="3 4" id="KW-0012">Acyltransferase</keyword>
<feature type="active site" description="Proton donor" evidence="4">
    <location>
        <position position="124"/>
    </location>
</feature>
<sequence length="403" mass="43398">MTDRVVRTLDRSEHLAAYEVFAEALHAPRGADENRERIERAHQVGRCLGAFDGDELVGTARSVDASVAVPGGGSVPASAVTGVGVRPHRTRRGVLRELMNAQLGAFRERGVPLAGLLASEGAIYGRFGYGVATVERSLRVWRHGTRVREQAPSGGDVELLDMDAAVRRVPEIYRSLAPARPGMLSRPEQLWAGWEGFYRRSSGVARGVVYHGRDGVEGYAMYLVERGRDGGDGACVLSVDDMLACSDSAFAELWRFLLGVDLVDRVEVSNRPLDEPVDALLDDPQACRTTGMHDHLWLRLVDVPAALAARAYGPDAAVVLSVHDPVLPDNSGTYRVSAAGVERTDLAAQLRAEVDTLAMLYLGTWRPSALAGVGRLEVIDPAAVEPADRLFAGAVPPWCGTGF</sequence>
<name>A0A838A8S8_9PSEU</name>
<dbReference type="InterPro" id="IPR041380">
    <property type="entry name" value="Acetyltransf_17"/>
</dbReference>
<accession>A0A838A8S8</accession>
<proteinExistence type="inferred from homology"/>
<dbReference type="InterPro" id="IPR000182">
    <property type="entry name" value="GNAT_dom"/>
</dbReference>
<feature type="binding site" evidence="4">
    <location>
        <begin position="119"/>
        <end position="120"/>
    </location>
    <ligand>
        <name>acetyl-CoA</name>
        <dbReference type="ChEBI" id="CHEBI:57288"/>
    </ligand>
</feature>
<evidence type="ECO:0000313" key="6">
    <source>
        <dbReference type="EMBL" id="MBA0125828.1"/>
    </source>
</evidence>
<dbReference type="InterPro" id="IPR022902">
    <property type="entry name" value="NAcTrfase_Eis"/>
</dbReference>
<dbReference type="Gene3D" id="3.40.630.30">
    <property type="match status" value="2"/>
</dbReference>
<dbReference type="InterPro" id="IPR016181">
    <property type="entry name" value="Acyl_CoA_acyltransferase"/>
</dbReference>
<evidence type="ECO:0000256" key="1">
    <source>
        <dbReference type="ARBA" id="ARBA00009213"/>
    </source>
</evidence>
<comment type="similarity">
    <text evidence="1 4">Belongs to the acetyltransferase Eis family.</text>
</comment>
<organism evidence="6 7">
    <name type="scientific">Haloechinothrix aidingensis</name>
    <dbReference type="NCBI Taxonomy" id="2752311"/>
    <lineage>
        <taxon>Bacteria</taxon>
        <taxon>Bacillati</taxon>
        <taxon>Actinomycetota</taxon>
        <taxon>Actinomycetes</taxon>
        <taxon>Pseudonocardiales</taxon>
        <taxon>Pseudonocardiaceae</taxon>
        <taxon>Haloechinothrix</taxon>
    </lineage>
</organism>
<dbReference type="InterPro" id="IPR051554">
    <property type="entry name" value="Acetyltransferase_Eis"/>
</dbReference>
<gene>
    <name evidence="6" type="ORF">H0B56_09770</name>
</gene>
<dbReference type="InterPro" id="IPR036527">
    <property type="entry name" value="SCP2_sterol-bd_dom_sf"/>
</dbReference>
<feature type="binding site" evidence="4">
    <location>
        <begin position="91"/>
        <end position="96"/>
    </location>
    <ligand>
        <name>acetyl-CoA</name>
        <dbReference type="ChEBI" id="CHEBI:57288"/>
    </ligand>
</feature>
<dbReference type="Proteomes" id="UP000582974">
    <property type="component" value="Unassembled WGS sequence"/>
</dbReference>
<feature type="active site" description="Proton acceptor; via carboxylate" evidence="4">
    <location>
        <position position="403"/>
    </location>
</feature>
<dbReference type="RefSeq" id="WP_180892662.1">
    <property type="nucleotide sequence ID" value="NZ_JACCKD010000003.1"/>
</dbReference>
<feature type="binding site" evidence="4">
    <location>
        <begin position="83"/>
        <end position="85"/>
    </location>
    <ligand>
        <name>acetyl-CoA</name>
        <dbReference type="ChEBI" id="CHEBI:57288"/>
    </ligand>
</feature>
<protein>
    <submittedName>
        <fullName evidence="6">GNAT family N-acetyltransferase</fullName>
    </submittedName>
</protein>
<dbReference type="PANTHER" id="PTHR37817:SF1">
    <property type="entry name" value="N-ACETYLTRANSFERASE EIS"/>
    <property type="match status" value="1"/>
</dbReference>
<dbReference type="InterPro" id="IPR025559">
    <property type="entry name" value="Eis_dom"/>
</dbReference>
<dbReference type="AlphaFoldDB" id="A0A838A8S8"/>
<dbReference type="PANTHER" id="PTHR37817">
    <property type="entry name" value="N-ACETYLTRANSFERASE EIS"/>
    <property type="match status" value="1"/>
</dbReference>
<reference evidence="6 7" key="1">
    <citation type="submission" date="2020-07" db="EMBL/GenBank/DDBJ databases">
        <title>Genome of Haloechinothrix sp.</title>
        <authorList>
            <person name="Tang S.-K."/>
            <person name="Yang L."/>
            <person name="Zhu W.-Y."/>
        </authorList>
    </citation>
    <scope>NUCLEOTIDE SEQUENCE [LARGE SCALE GENOMIC DNA]</scope>
    <source>
        <strain evidence="6 7">YIM 98757</strain>
    </source>
</reference>
<dbReference type="EMBL" id="JACCKD010000003">
    <property type="protein sequence ID" value="MBA0125828.1"/>
    <property type="molecule type" value="Genomic_DNA"/>
</dbReference>
<evidence type="ECO:0000313" key="7">
    <source>
        <dbReference type="Proteomes" id="UP000582974"/>
    </source>
</evidence>
<evidence type="ECO:0000256" key="3">
    <source>
        <dbReference type="ARBA" id="ARBA00023315"/>
    </source>
</evidence>
<dbReference type="GO" id="GO:0034069">
    <property type="term" value="F:aminoglycoside N-acetyltransferase activity"/>
    <property type="evidence" value="ECO:0007669"/>
    <property type="project" value="TreeGrafter"/>
</dbReference>
<dbReference type="Pfam" id="PF13530">
    <property type="entry name" value="SCP2_2"/>
    <property type="match status" value="1"/>
</dbReference>
<keyword evidence="7" id="KW-1185">Reference proteome</keyword>
<comment type="subunit">
    <text evidence="4">Homohexamer; trimer of dimers.</text>
</comment>
<dbReference type="Pfam" id="PF13527">
    <property type="entry name" value="Acetyltransf_9"/>
    <property type="match status" value="1"/>
</dbReference>
<dbReference type="PROSITE" id="PS51186">
    <property type="entry name" value="GNAT"/>
    <property type="match status" value="1"/>
</dbReference>
<dbReference type="NCBIfam" id="NF002367">
    <property type="entry name" value="PRK01346.1-4"/>
    <property type="match status" value="1"/>
</dbReference>
<dbReference type="SUPFAM" id="SSF55718">
    <property type="entry name" value="SCP-like"/>
    <property type="match status" value="1"/>
</dbReference>
<comment type="caution">
    <text evidence="6">The sequence shown here is derived from an EMBL/GenBank/DDBJ whole genome shotgun (WGS) entry which is preliminary data.</text>
</comment>
<feature type="domain" description="N-acetyltransferase" evidence="5">
    <location>
        <begin position="4"/>
        <end position="152"/>
    </location>
</feature>
<dbReference type="Gene3D" id="3.30.1050.10">
    <property type="entry name" value="SCP2 sterol-binding domain"/>
    <property type="match status" value="1"/>
</dbReference>
<dbReference type="Pfam" id="PF17668">
    <property type="entry name" value="Acetyltransf_17"/>
    <property type="match status" value="1"/>
</dbReference>
<dbReference type="GO" id="GO:0030649">
    <property type="term" value="P:aminoglycoside antibiotic catabolic process"/>
    <property type="evidence" value="ECO:0007669"/>
    <property type="project" value="TreeGrafter"/>
</dbReference>